<evidence type="ECO:0000313" key="1">
    <source>
        <dbReference type="EMBL" id="CCI11405.1"/>
    </source>
</evidence>
<protein>
    <submittedName>
        <fullName evidence="1">Uncharacterized protein</fullName>
    </submittedName>
</protein>
<evidence type="ECO:0000313" key="2">
    <source>
        <dbReference type="Proteomes" id="UP000053237"/>
    </source>
</evidence>
<comment type="caution">
    <text evidence="1">The sequence shown here is derived from an EMBL/GenBank/DDBJ whole genome shotgun (WGS) entry which is preliminary data.</text>
</comment>
<accession>A0A024FWB3</accession>
<gene>
    <name evidence="1" type="ORF">BN9_128680</name>
</gene>
<keyword evidence="2" id="KW-1185">Reference proteome</keyword>
<organism evidence="1 2">
    <name type="scientific">Albugo candida</name>
    <dbReference type="NCBI Taxonomy" id="65357"/>
    <lineage>
        <taxon>Eukaryota</taxon>
        <taxon>Sar</taxon>
        <taxon>Stramenopiles</taxon>
        <taxon>Oomycota</taxon>
        <taxon>Peronosporomycetes</taxon>
        <taxon>Albuginales</taxon>
        <taxon>Albuginaceae</taxon>
        <taxon>Albugo</taxon>
    </lineage>
</organism>
<dbReference type="EMBL" id="CAIX01001010">
    <property type="protein sequence ID" value="CCI11405.1"/>
    <property type="molecule type" value="Genomic_DNA"/>
</dbReference>
<sequence length="121" mass="13950">MPPLNIHRINGSLTISRCYSLLAEFLPYLSFNLKKSSSEFSDKRFVLSTVVSKCRLHISDLNVLDITRLQKRDVCKCQIPQLLSKKECESRHDSFSSNILRSSFADDHGAKQHLNYMIDIF</sequence>
<name>A0A024FWB3_9STRA</name>
<proteinExistence type="predicted"/>
<reference evidence="1 2" key="1">
    <citation type="submission" date="2012-05" db="EMBL/GenBank/DDBJ databases">
        <title>Recombination and specialization in a pathogen metapopulation.</title>
        <authorList>
            <person name="Gardiner A."/>
            <person name="Kemen E."/>
            <person name="Schultz-Larsen T."/>
            <person name="MacLean D."/>
            <person name="Van Oosterhout C."/>
            <person name="Jones J.D.G."/>
        </authorList>
    </citation>
    <scope>NUCLEOTIDE SEQUENCE [LARGE SCALE GENOMIC DNA]</scope>
    <source>
        <strain evidence="1 2">Ac Nc2</strain>
    </source>
</reference>
<dbReference type="AlphaFoldDB" id="A0A024FWB3"/>
<dbReference type="Proteomes" id="UP000053237">
    <property type="component" value="Unassembled WGS sequence"/>
</dbReference>
<dbReference type="InParanoid" id="A0A024FWB3"/>